<evidence type="ECO:0000313" key="2">
    <source>
        <dbReference type="EMBL" id="CAG7727551.1"/>
    </source>
</evidence>
<keyword evidence="1" id="KW-1133">Transmembrane helix</keyword>
<keyword evidence="3" id="KW-1185">Reference proteome</keyword>
<keyword evidence="1" id="KW-0812">Transmembrane</keyword>
<dbReference type="Proteomes" id="UP000708208">
    <property type="component" value="Unassembled WGS sequence"/>
</dbReference>
<keyword evidence="1" id="KW-0472">Membrane</keyword>
<organism evidence="2 3">
    <name type="scientific">Allacma fusca</name>
    <dbReference type="NCBI Taxonomy" id="39272"/>
    <lineage>
        <taxon>Eukaryota</taxon>
        <taxon>Metazoa</taxon>
        <taxon>Ecdysozoa</taxon>
        <taxon>Arthropoda</taxon>
        <taxon>Hexapoda</taxon>
        <taxon>Collembola</taxon>
        <taxon>Symphypleona</taxon>
        <taxon>Sminthuridae</taxon>
        <taxon>Allacma</taxon>
    </lineage>
</organism>
<proteinExistence type="predicted"/>
<name>A0A8J2P882_9HEXA</name>
<sequence>MYHLMSHLLANESGKVYIIIYIFGTMQRRNSCRLVAFGFVYALIAILIGLPCQGEKYGEQCDHDVGPFWGKQCDTQHILTYLPSPPITACECKEGFIPTTKTQCSDSQFLPNGTTDPYVPKICCPN</sequence>
<evidence type="ECO:0000313" key="3">
    <source>
        <dbReference type="Proteomes" id="UP000708208"/>
    </source>
</evidence>
<dbReference type="EMBL" id="CAJVCH010150193">
    <property type="protein sequence ID" value="CAG7727551.1"/>
    <property type="molecule type" value="Genomic_DNA"/>
</dbReference>
<reference evidence="2" key="1">
    <citation type="submission" date="2021-06" db="EMBL/GenBank/DDBJ databases">
        <authorList>
            <person name="Hodson N. C."/>
            <person name="Mongue J. A."/>
            <person name="Jaron S. K."/>
        </authorList>
    </citation>
    <scope>NUCLEOTIDE SEQUENCE</scope>
</reference>
<gene>
    <name evidence="2" type="ORF">AFUS01_LOCUS16387</name>
</gene>
<comment type="caution">
    <text evidence="2">The sequence shown here is derived from an EMBL/GenBank/DDBJ whole genome shotgun (WGS) entry which is preliminary data.</text>
</comment>
<feature type="transmembrane region" description="Helical" evidence="1">
    <location>
        <begin position="34"/>
        <end position="51"/>
    </location>
</feature>
<evidence type="ECO:0000256" key="1">
    <source>
        <dbReference type="SAM" id="Phobius"/>
    </source>
</evidence>
<dbReference type="AlphaFoldDB" id="A0A8J2P882"/>
<protein>
    <submittedName>
        <fullName evidence="2">Uncharacterized protein</fullName>
    </submittedName>
</protein>
<accession>A0A8J2P882</accession>